<evidence type="ECO:0000256" key="8">
    <source>
        <dbReference type="ARBA" id="ARBA00022792"/>
    </source>
</evidence>
<dbReference type="EMBL" id="KU892769">
    <property type="protein sequence ID" value="APC60772.1"/>
    <property type="molecule type" value="Genomic_DNA"/>
</dbReference>
<evidence type="ECO:0000256" key="4">
    <source>
        <dbReference type="ARBA" id="ARBA00021096"/>
    </source>
</evidence>
<keyword evidence="7 17" id="KW-0812">Transmembrane</keyword>
<evidence type="ECO:0000256" key="10">
    <source>
        <dbReference type="ARBA" id="ARBA00022982"/>
    </source>
</evidence>
<dbReference type="InterPro" id="IPR003945">
    <property type="entry name" value="NU5C-like"/>
</dbReference>
<dbReference type="Pfam" id="PF06455">
    <property type="entry name" value="NADH5_C"/>
    <property type="match status" value="1"/>
</dbReference>
<evidence type="ECO:0000259" key="20">
    <source>
        <dbReference type="Pfam" id="PF06455"/>
    </source>
</evidence>
<evidence type="ECO:0000256" key="13">
    <source>
        <dbReference type="ARBA" id="ARBA00023075"/>
    </source>
</evidence>
<feature type="transmembrane region" description="Helical" evidence="17">
    <location>
        <begin position="484"/>
        <end position="502"/>
    </location>
</feature>
<dbReference type="GO" id="GO:0005743">
    <property type="term" value="C:mitochondrial inner membrane"/>
    <property type="evidence" value="ECO:0007669"/>
    <property type="project" value="UniProtKB-SubCell"/>
</dbReference>
<dbReference type="InterPro" id="IPR010934">
    <property type="entry name" value="NADH_DH_su5_C"/>
</dbReference>
<evidence type="ECO:0000259" key="19">
    <source>
        <dbReference type="Pfam" id="PF00662"/>
    </source>
</evidence>
<name>A0A1S5S6T6_9HYST</name>
<feature type="transmembrane region" description="Helical" evidence="17">
    <location>
        <begin position="301"/>
        <end position="319"/>
    </location>
</feature>
<feature type="transmembrane region" description="Helical" evidence="17">
    <location>
        <begin position="325"/>
        <end position="347"/>
    </location>
</feature>
<evidence type="ECO:0000256" key="2">
    <source>
        <dbReference type="ARBA" id="ARBA00008200"/>
    </source>
</evidence>
<comment type="function">
    <text evidence="17">Core subunit of the mitochondrial membrane respiratory chain NADH dehydrogenase (Complex I) which catalyzes electron transfer from NADH through the respiratory chain, using ubiquinone as an electron acceptor. Essential for the catalytic activity and assembly of complex I.</text>
</comment>
<evidence type="ECO:0000256" key="1">
    <source>
        <dbReference type="ARBA" id="ARBA00004448"/>
    </source>
</evidence>
<reference evidence="21" key="2">
    <citation type="submission" date="2016-03" db="EMBL/GenBank/DDBJ databases">
        <authorList>
            <person name="Ploux O."/>
        </authorList>
    </citation>
    <scope>NUCLEOTIDE SEQUENCE</scope>
</reference>
<dbReference type="NCBIfam" id="TIGR01974">
    <property type="entry name" value="NDH_I_L"/>
    <property type="match status" value="1"/>
</dbReference>
<dbReference type="PRINTS" id="PR01434">
    <property type="entry name" value="NADHDHGNASE5"/>
</dbReference>
<feature type="transmembrane region" description="Helical" evidence="17">
    <location>
        <begin position="211"/>
        <end position="233"/>
    </location>
</feature>
<keyword evidence="8" id="KW-0999">Mitochondrion inner membrane</keyword>
<evidence type="ECO:0000313" key="21">
    <source>
        <dbReference type="EMBL" id="APC60772.1"/>
    </source>
</evidence>
<evidence type="ECO:0000256" key="7">
    <source>
        <dbReference type="ARBA" id="ARBA00022692"/>
    </source>
</evidence>
<feature type="transmembrane region" description="Helical" evidence="17">
    <location>
        <begin position="6"/>
        <end position="26"/>
    </location>
</feature>
<feature type="transmembrane region" description="Helical" evidence="17">
    <location>
        <begin position="368"/>
        <end position="386"/>
    </location>
</feature>
<evidence type="ECO:0000256" key="14">
    <source>
        <dbReference type="ARBA" id="ARBA00023128"/>
    </source>
</evidence>
<dbReference type="Pfam" id="PF00662">
    <property type="entry name" value="Proton_antipo_N"/>
    <property type="match status" value="1"/>
</dbReference>
<evidence type="ECO:0000259" key="18">
    <source>
        <dbReference type="Pfam" id="PF00361"/>
    </source>
</evidence>
<dbReference type="AlphaFoldDB" id="A0A1S5S6T6"/>
<comment type="similarity">
    <text evidence="2 17">Belongs to the complex I subunit 5 family.</text>
</comment>
<organism evidence="21">
    <name type="scientific">Mesocapromys melanurus</name>
    <name type="common">black-tailed hutia</name>
    <dbReference type="NCBI Taxonomy" id="1567511"/>
    <lineage>
        <taxon>Eukaryota</taxon>
        <taxon>Metazoa</taxon>
        <taxon>Chordata</taxon>
        <taxon>Craniata</taxon>
        <taxon>Vertebrata</taxon>
        <taxon>Euteleostomi</taxon>
        <taxon>Mammalia</taxon>
        <taxon>Eutheria</taxon>
        <taxon>Euarchontoglires</taxon>
        <taxon>Glires</taxon>
        <taxon>Rodentia</taxon>
        <taxon>Hystricomorpha</taxon>
        <taxon>Capromyidae</taxon>
        <taxon>Mesocapromys</taxon>
    </lineage>
</organism>
<dbReference type="InterPro" id="IPR001750">
    <property type="entry name" value="ND/Mrp_TM"/>
</dbReference>
<accession>A0A1S5S6T6</accession>
<feature type="domain" description="NADH dehydrogenase subunit 5 C-terminal" evidence="20">
    <location>
        <begin position="422"/>
        <end position="601"/>
    </location>
</feature>
<evidence type="ECO:0000256" key="17">
    <source>
        <dbReference type="RuleBase" id="RU003404"/>
    </source>
</evidence>
<dbReference type="GO" id="GO:0003954">
    <property type="term" value="F:NADH dehydrogenase activity"/>
    <property type="evidence" value="ECO:0007669"/>
    <property type="project" value="TreeGrafter"/>
</dbReference>
<feature type="transmembrane region" description="Helical" evidence="17">
    <location>
        <begin position="453"/>
        <end position="472"/>
    </location>
</feature>
<dbReference type="Pfam" id="PF00361">
    <property type="entry name" value="Proton_antipo_M"/>
    <property type="match status" value="1"/>
</dbReference>
<evidence type="ECO:0000256" key="12">
    <source>
        <dbReference type="ARBA" id="ARBA00023027"/>
    </source>
</evidence>
<dbReference type="EC" id="7.1.1.2" evidence="3 17"/>
<feature type="transmembrane region" description="Helical" evidence="17">
    <location>
        <begin position="245"/>
        <end position="266"/>
    </location>
</feature>
<dbReference type="PANTHER" id="PTHR42829:SF2">
    <property type="entry name" value="NADH-UBIQUINONE OXIDOREDUCTASE CHAIN 5"/>
    <property type="match status" value="1"/>
</dbReference>
<keyword evidence="10" id="KW-0249">Electron transport</keyword>
<evidence type="ECO:0000256" key="15">
    <source>
        <dbReference type="ARBA" id="ARBA00023136"/>
    </source>
</evidence>
<keyword evidence="13 17" id="KW-0830">Ubiquinone</keyword>
<evidence type="ECO:0000256" key="5">
    <source>
        <dbReference type="ARBA" id="ARBA00022448"/>
    </source>
</evidence>
<gene>
    <name evidence="21" type="primary">ND5</name>
</gene>
<dbReference type="GO" id="GO:0008137">
    <property type="term" value="F:NADH dehydrogenase (ubiquinone) activity"/>
    <property type="evidence" value="ECO:0007669"/>
    <property type="project" value="UniProtKB-EC"/>
</dbReference>
<keyword evidence="15 17" id="KW-0472">Membrane</keyword>
<evidence type="ECO:0000256" key="6">
    <source>
        <dbReference type="ARBA" id="ARBA00022660"/>
    </source>
</evidence>
<protein>
    <recommendedName>
        <fullName evidence="4 17">NADH-ubiquinone oxidoreductase chain 5</fullName>
        <ecNumber evidence="3 17">7.1.1.2</ecNumber>
    </recommendedName>
</protein>
<feature type="transmembrane region" description="Helical" evidence="17">
    <location>
        <begin position="272"/>
        <end position="294"/>
    </location>
</feature>
<feature type="transmembrane region" description="Helical" evidence="17">
    <location>
        <begin position="172"/>
        <end position="191"/>
    </location>
</feature>
<evidence type="ECO:0000256" key="9">
    <source>
        <dbReference type="ARBA" id="ARBA00022967"/>
    </source>
</evidence>
<evidence type="ECO:0000256" key="11">
    <source>
        <dbReference type="ARBA" id="ARBA00022989"/>
    </source>
</evidence>
<dbReference type="GO" id="GO:0042773">
    <property type="term" value="P:ATP synthesis coupled electron transport"/>
    <property type="evidence" value="ECO:0007669"/>
    <property type="project" value="InterPro"/>
</dbReference>
<keyword evidence="9" id="KW-1278">Translocase</keyword>
<feature type="transmembrane region" description="Helical" evidence="17">
    <location>
        <begin position="117"/>
        <end position="134"/>
    </location>
</feature>
<feature type="transmembrane region" description="Helical" evidence="17">
    <location>
        <begin position="84"/>
        <end position="105"/>
    </location>
</feature>
<dbReference type="InterPro" id="IPR018393">
    <property type="entry name" value="NADHpl_OxRdtase_5_subgr"/>
</dbReference>
<comment type="subcellular location">
    <subcellularLocation>
        <location evidence="1">Mitochondrion inner membrane</location>
        <topology evidence="1">Multi-pass membrane protein</topology>
    </subcellularLocation>
</comment>
<keyword evidence="12 17" id="KW-0520">NAD</keyword>
<feature type="transmembrane region" description="Helical" evidence="17">
    <location>
        <begin position="38"/>
        <end position="56"/>
    </location>
</feature>
<geneLocation type="mitochondrion" evidence="21"/>
<reference evidence="21" key="1">
    <citation type="journal article" date="2016" name="Mol. Biol. Evol.">
        <title>Mitogenomic phylogeny, diversification, and biogeography of South American spiny rats.</title>
        <authorList>
            <person name="Fabre P.H."/>
            <person name="Upham N.S."/>
            <person name="Emmons L.H."/>
            <person name="Justy F."/>
            <person name="Leite Y.L."/>
            <person name="Loss A.C."/>
            <person name="Orlando L."/>
            <person name="Tilak M.K."/>
            <person name="Patterson B.D."/>
            <person name="Douzery E.J."/>
        </authorList>
    </citation>
    <scope>NUCLEOTIDE SEQUENCE</scope>
</reference>
<feature type="domain" description="NADH-Ubiquinone oxidoreductase (complex I) chain 5 N-terminal" evidence="19">
    <location>
        <begin position="68"/>
        <end position="118"/>
    </location>
</feature>
<dbReference type="PANTHER" id="PTHR42829">
    <property type="entry name" value="NADH-UBIQUINONE OXIDOREDUCTASE CHAIN 5"/>
    <property type="match status" value="1"/>
</dbReference>
<sequence>MNMFTSTFILTLMLLTLPIMTPMTNLHKKLPYPNYVKTMISLSFFLSLIPTLFLFYCNQEAMTTNWNWLTTQTLHLDINIKLDYFSILFTSVALFVTWSIMEFSLWYMKSDPHMNKFFKYLLLFLITMMILTSANNLFQLFVGWEGVGIMSFLLIGWWYGRSDANTAAMQAVLYNRIGDIGFIMSMTWFLLNSNSWDLQQIFITQDKNYLLPLMGLLLAATGKSAQFGLHPWLPSAMEGPTPVSALLHSSTMVVAGIFLLIRFYPLTQNNQIMQTMCLCLGALTTLFTAICALTQNDIKKIVAFSTSSQLGLMMVTIGINQPHLAFLHICTHAFFKAMLFLCSGSIIHNLNDEQDIRKMGGLHKMLPITSSSLMVGSMALTGIPFLTGFYSKDLIIESATTSYTNAWALTITLIATLMTAVYSTRIIFFALMNNPRFPFNTNMSEKDPSMINPIKRLAVGSILAGFLISHNIPITNIPQLTMPLNIKFMAISVTILGFTIAMEINTMTKNLKTNYQSKYFNFSNMLGYYPMLMHRTLPNINLSMSQNLASSMMDLIWLEKTIPKFTSNIQTKASMITSTQKGLLKFYFLSFLISMILAIMILF</sequence>
<keyword evidence="6" id="KW-0679">Respiratory chain</keyword>
<evidence type="ECO:0000256" key="16">
    <source>
        <dbReference type="ARBA" id="ARBA00049551"/>
    </source>
</evidence>
<keyword evidence="14 17" id="KW-0496">Mitochondrion</keyword>
<feature type="transmembrane region" description="Helical" evidence="17">
    <location>
        <begin position="406"/>
        <end position="432"/>
    </location>
</feature>
<feature type="transmembrane region" description="Helical" evidence="17">
    <location>
        <begin position="140"/>
        <end position="160"/>
    </location>
</feature>
<proteinExistence type="inferred from homology"/>
<feature type="transmembrane region" description="Helical" evidence="17">
    <location>
        <begin position="582"/>
        <end position="602"/>
    </location>
</feature>
<comment type="catalytic activity">
    <reaction evidence="16 17">
        <text>a ubiquinone + NADH + 5 H(+)(in) = a ubiquinol + NAD(+) + 4 H(+)(out)</text>
        <dbReference type="Rhea" id="RHEA:29091"/>
        <dbReference type="Rhea" id="RHEA-COMP:9565"/>
        <dbReference type="Rhea" id="RHEA-COMP:9566"/>
        <dbReference type="ChEBI" id="CHEBI:15378"/>
        <dbReference type="ChEBI" id="CHEBI:16389"/>
        <dbReference type="ChEBI" id="CHEBI:17976"/>
        <dbReference type="ChEBI" id="CHEBI:57540"/>
        <dbReference type="ChEBI" id="CHEBI:57945"/>
        <dbReference type="EC" id="7.1.1.2"/>
    </reaction>
</comment>
<evidence type="ECO:0000256" key="3">
    <source>
        <dbReference type="ARBA" id="ARBA00012944"/>
    </source>
</evidence>
<keyword evidence="5 17" id="KW-0813">Transport</keyword>
<keyword evidence="11 17" id="KW-1133">Transmembrane helix</keyword>
<dbReference type="GO" id="GO:0015990">
    <property type="term" value="P:electron transport coupled proton transport"/>
    <property type="evidence" value="ECO:0007669"/>
    <property type="project" value="TreeGrafter"/>
</dbReference>
<dbReference type="InterPro" id="IPR001516">
    <property type="entry name" value="Proton_antipo_N"/>
</dbReference>
<feature type="domain" description="NADH:quinone oxidoreductase/Mrp antiporter transmembrane" evidence="18">
    <location>
        <begin position="134"/>
        <end position="419"/>
    </location>
</feature>